<keyword evidence="1" id="KW-0472">Membrane</keyword>
<sequence length="533" mass="59364">MISTSNLTIQFGPKPLFENVNAKFGEGNRYGLIGANGSGKTTFMKIIGGDLEPSSGNVALEPGVRLGKLRQDQFAFEDLRVLDVVMMGHAEMWQAMTERDAIYANPDATEEDYMHAADLEARFAEFGGYTAEARAGELLLGLEIGVAQHQLQMSEIAPGWKLRVLLAQALFSNPDVLLLDEPTNNLDINTIRWLEDVLNGYQSTMIIISHDRHFLNQVCTHMADLDYGELRIYPGNYDDYMLASTQARERVAAVNAKAKERVAELQDFVRRFAANKSKSRQATSRLKQIDRIKAGTIEVKPSSRQNPYIRFEQSKVMHRQAVNLEDVAKSYDRPVIRPLSAMIEAGEKIAIVGANGVGKTTLLRMLAGDLQPDAGSVKWSENADIGYMAQDVSDQFQSDDNLFDWMGAYRKPGDDDQALRSVLGRLLFSADDIVKAVRVLSGGEKNRMSFGRLMLGRHNVMLLDEPTNHLDMESIESLQFALEKYAGTLIFVSHDREFVSGIATRVIEIMPDGRIVDYMGGYEDYLGSREAGA</sequence>
<dbReference type="OrthoDB" id="9762051at2"/>
<dbReference type="SUPFAM" id="SSF52540">
    <property type="entry name" value="P-loop containing nucleoside triphosphate hydrolases"/>
    <property type="match status" value="2"/>
</dbReference>
<feature type="domain" description="ABC transporter" evidence="7">
    <location>
        <begin position="322"/>
        <end position="531"/>
    </location>
</feature>
<accession>A0A225MX21</accession>
<dbReference type="FunFam" id="3.40.50.300:FF:000070">
    <property type="entry name" value="Putative ABC transporter ATP-binding component"/>
    <property type="match status" value="1"/>
</dbReference>
<dbReference type="InterPro" id="IPR017871">
    <property type="entry name" value="ABC_transporter-like_CS"/>
</dbReference>
<dbReference type="GO" id="GO:0005524">
    <property type="term" value="F:ATP binding"/>
    <property type="evidence" value="ECO:0007669"/>
    <property type="project" value="UniProtKB-KW"/>
</dbReference>
<proteinExistence type="inferred from homology"/>
<dbReference type="Gene3D" id="3.40.50.300">
    <property type="entry name" value="P-loop containing nucleotide triphosphate hydrolases"/>
    <property type="match status" value="2"/>
</dbReference>
<dbReference type="InterPro" id="IPR032781">
    <property type="entry name" value="ABC_tran_Xtn"/>
</dbReference>
<feature type="domain" description="ABC transporter" evidence="7">
    <location>
        <begin position="2"/>
        <end position="252"/>
    </location>
</feature>
<evidence type="ECO:0000313" key="9">
    <source>
        <dbReference type="Proteomes" id="UP000214603"/>
    </source>
</evidence>
<evidence type="ECO:0000256" key="5">
    <source>
        <dbReference type="ARBA" id="ARBA00061551"/>
    </source>
</evidence>
<dbReference type="GO" id="GO:0016887">
    <property type="term" value="F:ATP hydrolysis activity"/>
    <property type="evidence" value="ECO:0007669"/>
    <property type="project" value="InterPro"/>
</dbReference>
<evidence type="ECO:0000256" key="2">
    <source>
        <dbReference type="ARBA" id="ARBA00022737"/>
    </source>
</evidence>
<dbReference type="NCBIfam" id="NF000355">
    <property type="entry name" value="ribo_prot_ABC_F"/>
    <property type="match status" value="1"/>
</dbReference>
<reference evidence="9" key="1">
    <citation type="submission" date="2017-06" db="EMBL/GenBank/DDBJ databases">
        <title>Herbaspirillum phytohormonus sp. nov., isolated from the root nodule of Robinia pseudoacacia in lead-zinc mine.</title>
        <authorList>
            <person name="Fan M."/>
            <person name="Lin Y."/>
        </authorList>
    </citation>
    <scope>NUCLEOTIDE SEQUENCE [LARGE SCALE GENOMIC DNA]</scope>
    <source>
        <strain evidence="9">SC-089</strain>
    </source>
</reference>
<dbReference type="InterPro" id="IPR003439">
    <property type="entry name" value="ABC_transporter-like_ATP-bd"/>
</dbReference>
<dbReference type="SMART" id="SM00382">
    <property type="entry name" value="AAA"/>
    <property type="match status" value="2"/>
</dbReference>
<dbReference type="PANTHER" id="PTHR42855">
    <property type="entry name" value="ABC TRANSPORTER ATP-BINDING SUBUNIT"/>
    <property type="match status" value="1"/>
</dbReference>
<comment type="similarity">
    <text evidence="5">Belongs to the ABC transporter superfamily. ABCF family. YbiT subfamily.</text>
</comment>
<dbReference type="InterPro" id="IPR051309">
    <property type="entry name" value="ABCF_ATPase"/>
</dbReference>
<dbReference type="NCBIfam" id="NF011646">
    <property type="entry name" value="PRK15064.1"/>
    <property type="match status" value="1"/>
</dbReference>
<dbReference type="InterPro" id="IPR003593">
    <property type="entry name" value="AAA+_ATPase"/>
</dbReference>
<dbReference type="AlphaFoldDB" id="A0A225MX21"/>
<dbReference type="Pfam" id="PF00005">
    <property type="entry name" value="ABC_tran"/>
    <property type="match status" value="2"/>
</dbReference>
<dbReference type="InterPro" id="IPR027417">
    <property type="entry name" value="P-loop_NTPase"/>
</dbReference>
<dbReference type="PANTHER" id="PTHR42855:SF2">
    <property type="entry name" value="DRUG RESISTANCE ABC TRANSPORTER,ATP-BINDING PROTEIN"/>
    <property type="match status" value="1"/>
</dbReference>
<dbReference type="Pfam" id="PF12848">
    <property type="entry name" value="ABC_tran_Xtn"/>
    <property type="match status" value="1"/>
</dbReference>
<comment type="caution">
    <text evidence="8">The sequence shown here is derived from an EMBL/GenBank/DDBJ whole genome shotgun (WGS) entry which is preliminary data.</text>
</comment>
<keyword evidence="9" id="KW-1185">Reference proteome</keyword>
<dbReference type="PROSITE" id="PS00211">
    <property type="entry name" value="ABC_TRANSPORTER_1"/>
    <property type="match status" value="1"/>
</dbReference>
<dbReference type="RefSeq" id="WP_088601772.1">
    <property type="nucleotide sequence ID" value="NZ_NJIH01000002.1"/>
</dbReference>
<gene>
    <name evidence="8" type="ORF">CEY11_02440</name>
</gene>
<keyword evidence="2" id="KW-0677">Repeat</keyword>
<organism evidence="8 9">
    <name type="scientific">Candidimonas nitroreducens</name>
    <dbReference type="NCBI Taxonomy" id="683354"/>
    <lineage>
        <taxon>Bacteria</taxon>
        <taxon>Pseudomonadati</taxon>
        <taxon>Pseudomonadota</taxon>
        <taxon>Betaproteobacteria</taxon>
        <taxon>Burkholderiales</taxon>
        <taxon>Alcaligenaceae</taxon>
        <taxon>Candidimonas</taxon>
    </lineage>
</organism>
<keyword evidence="3" id="KW-0547">Nucleotide-binding</keyword>
<keyword evidence="4" id="KW-0067">ATP-binding</keyword>
<keyword evidence="1" id="KW-1003">Cell membrane</keyword>
<protein>
    <recommendedName>
        <fullName evidence="6">Probable ATP-binding protein YbiT</fullName>
    </recommendedName>
</protein>
<evidence type="ECO:0000256" key="3">
    <source>
        <dbReference type="ARBA" id="ARBA00022741"/>
    </source>
</evidence>
<evidence type="ECO:0000313" key="8">
    <source>
        <dbReference type="EMBL" id="OWT65622.1"/>
    </source>
</evidence>
<dbReference type="CDD" id="cd03221">
    <property type="entry name" value="ABCF_EF-3"/>
    <property type="match status" value="2"/>
</dbReference>
<dbReference type="EMBL" id="NJIH01000002">
    <property type="protein sequence ID" value="OWT65622.1"/>
    <property type="molecule type" value="Genomic_DNA"/>
</dbReference>
<evidence type="ECO:0000259" key="7">
    <source>
        <dbReference type="PROSITE" id="PS50893"/>
    </source>
</evidence>
<dbReference type="Proteomes" id="UP000214603">
    <property type="component" value="Unassembled WGS sequence"/>
</dbReference>
<evidence type="ECO:0000256" key="1">
    <source>
        <dbReference type="ARBA" id="ARBA00022475"/>
    </source>
</evidence>
<evidence type="ECO:0000256" key="6">
    <source>
        <dbReference type="ARBA" id="ARBA00074044"/>
    </source>
</evidence>
<dbReference type="PROSITE" id="PS50893">
    <property type="entry name" value="ABC_TRANSPORTER_2"/>
    <property type="match status" value="2"/>
</dbReference>
<evidence type="ECO:0000256" key="4">
    <source>
        <dbReference type="ARBA" id="ARBA00022840"/>
    </source>
</evidence>
<dbReference type="FunFam" id="3.40.50.300:FF:000011">
    <property type="entry name" value="Putative ABC transporter ATP-binding component"/>
    <property type="match status" value="1"/>
</dbReference>
<name>A0A225MX21_9BURK</name>